<keyword evidence="2 5" id="KW-0812">Transmembrane</keyword>
<keyword evidence="7" id="KW-1185">Reference proteome</keyword>
<evidence type="ECO:0000256" key="5">
    <source>
        <dbReference type="SAM" id="Phobius"/>
    </source>
</evidence>
<dbReference type="InterPro" id="IPR045863">
    <property type="entry name" value="CorA_TM1_TM2"/>
</dbReference>
<dbReference type="InterPro" id="IPR002523">
    <property type="entry name" value="MgTranspt_CorA/ZnTranspt_ZntB"/>
</dbReference>
<dbReference type="GO" id="GO:0000287">
    <property type="term" value="F:magnesium ion binding"/>
    <property type="evidence" value="ECO:0007669"/>
    <property type="project" value="TreeGrafter"/>
</dbReference>
<gene>
    <name evidence="6" type="ORF">H2200_003919</name>
</gene>
<dbReference type="GO" id="GO:0015095">
    <property type="term" value="F:magnesium ion transmembrane transporter activity"/>
    <property type="evidence" value="ECO:0007669"/>
    <property type="project" value="TreeGrafter"/>
</dbReference>
<evidence type="ECO:0000313" key="7">
    <source>
        <dbReference type="Proteomes" id="UP001172673"/>
    </source>
</evidence>
<evidence type="ECO:0000256" key="1">
    <source>
        <dbReference type="ARBA" id="ARBA00004651"/>
    </source>
</evidence>
<dbReference type="EMBL" id="JAPDRK010000005">
    <property type="protein sequence ID" value="KAJ9612322.1"/>
    <property type="molecule type" value="Genomic_DNA"/>
</dbReference>
<dbReference type="AlphaFoldDB" id="A0AA39CL71"/>
<evidence type="ECO:0000256" key="3">
    <source>
        <dbReference type="ARBA" id="ARBA00022989"/>
    </source>
</evidence>
<name>A0AA39CL71_9EURO</name>
<keyword evidence="3 5" id="KW-1133">Transmembrane helix</keyword>
<dbReference type="SUPFAM" id="SSF144083">
    <property type="entry name" value="Magnesium transport protein CorA, transmembrane region"/>
    <property type="match status" value="1"/>
</dbReference>
<dbReference type="PANTHER" id="PTHR46494">
    <property type="entry name" value="CORA FAMILY METAL ION TRANSPORTER (EUROFUNG)"/>
    <property type="match status" value="1"/>
</dbReference>
<accession>A0AA39CL71</accession>
<reference evidence="6" key="1">
    <citation type="submission" date="2022-10" db="EMBL/GenBank/DDBJ databases">
        <title>Culturing micro-colonial fungi from biological soil crusts in the Mojave desert and describing Neophaeococcomyces mojavensis, and introducing the new genera and species Taxawa tesnikishii.</title>
        <authorList>
            <person name="Kurbessoian T."/>
            <person name="Stajich J.E."/>
        </authorList>
    </citation>
    <scope>NUCLEOTIDE SEQUENCE</scope>
    <source>
        <strain evidence="6">TK_41</strain>
    </source>
</reference>
<comment type="caution">
    <text evidence="6">The sequence shown here is derived from an EMBL/GenBank/DDBJ whole genome shotgun (WGS) entry which is preliminary data.</text>
</comment>
<dbReference type="Pfam" id="PF01544">
    <property type="entry name" value="CorA"/>
    <property type="match status" value="1"/>
</dbReference>
<dbReference type="GO" id="GO:0015087">
    <property type="term" value="F:cobalt ion transmembrane transporter activity"/>
    <property type="evidence" value="ECO:0007669"/>
    <property type="project" value="TreeGrafter"/>
</dbReference>
<dbReference type="Gene3D" id="1.20.58.340">
    <property type="entry name" value="Magnesium transport protein CorA, transmembrane region"/>
    <property type="match status" value="1"/>
</dbReference>
<evidence type="ECO:0000256" key="2">
    <source>
        <dbReference type="ARBA" id="ARBA00022692"/>
    </source>
</evidence>
<evidence type="ECO:0000256" key="4">
    <source>
        <dbReference type="ARBA" id="ARBA00023136"/>
    </source>
</evidence>
<dbReference type="PANTHER" id="PTHR46494:SF1">
    <property type="entry name" value="CORA FAMILY METAL ION TRANSPORTER (EUROFUNG)"/>
    <property type="match status" value="1"/>
</dbReference>
<organism evidence="6 7">
    <name type="scientific">Cladophialophora chaetospira</name>
    <dbReference type="NCBI Taxonomy" id="386627"/>
    <lineage>
        <taxon>Eukaryota</taxon>
        <taxon>Fungi</taxon>
        <taxon>Dikarya</taxon>
        <taxon>Ascomycota</taxon>
        <taxon>Pezizomycotina</taxon>
        <taxon>Eurotiomycetes</taxon>
        <taxon>Chaetothyriomycetidae</taxon>
        <taxon>Chaetothyriales</taxon>
        <taxon>Herpotrichiellaceae</taxon>
        <taxon>Cladophialophora</taxon>
    </lineage>
</organism>
<dbReference type="GO" id="GO:0005886">
    <property type="term" value="C:plasma membrane"/>
    <property type="evidence" value="ECO:0007669"/>
    <property type="project" value="UniProtKB-SubCell"/>
</dbReference>
<feature type="transmembrane region" description="Helical" evidence="5">
    <location>
        <begin position="425"/>
        <end position="446"/>
    </location>
</feature>
<dbReference type="Proteomes" id="UP001172673">
    <property type="component" value="Unassembled WGS sequence"/>
</dbReference>
<evidence type="ECO:0000313" key="6">
    <source>
        <dbReference type="EMBL" id="KAJ9612322.1"/>
    </source>
</evidence>
<proteinExistence type="predicted"/>
<sequence>MLHRLKTPDRSCEQKVGISNLTGLAQYNSYSEYVSKLSEFDEGYEQLKQFFASPPPIEVNHWSVFPREGAITIIDAVQDELLLQRFPVPFGQHCIDNQAVGKALEERPPESRARIIFIDYYRSWNDGGFVGIDPNILDRVALQYRLHPEIVRLHFGCNYGLDQVFFPRESSYSTSPCTENQYLRLNYVHGFLSAHFHGECTCGNSQTVVILARNEELRNRMAISGLTFLDDPFPVPGTENPMPCCWTNDIYIQKLQSLSPDEVASATKSPVEFIIHYGNIAAVTESFLMAMWRGKVNLENHEDLATRYSEQHDTLQKMHANLCELQRFAPEVLRPRYATLLQVHKKLATVNQEQVEGLRSMMSYSASLASLNESKLSVEYTKQALKQNNRVKRLTQLAFVFIPLSAVTSVFGMNLNVLNSGTAHIWMVVVALVITYTLVSSFWAILSRSELSELAQLVMLRLWKKYQAFRER</sequence>
<keyword evidence="4 5" id="KW-0472">Membrane</keyword>
<protein>
    <submittedName>
        <fullName evidence="6">Uncharacterized protein</fullName>
    </submittedName>
</protein>
<comment type="subcellular location">
    <subcellularLocation>
        <location evidence="1">Cell membrane</location>
        <topology evidence="1">Multi-pass membrane protein</topology>
    </subcellularLocation>
</comment>
<dbReference type="GO" id="GO:0050897">
    <property type="term" value="F:cobalt ion binding"/>
    <property type="evidence" value="ECO:0007669"/>
    <property type="project" value="TreeGrafter"/>
</dbReference>
<feature type="transmembrane region" description="Helical" evidence="5">
    <location>
        <begin position="394"/>
        <end position="413"/>
    </location>
</feature>